<dbReference type="Pfam" id="PF01400">
    <property type="entry name" value="Astacin"/>
    <property type="match status" value="1"/>
</dbReference>
<comment type="caution">
    <text evidence="7">Lacks conserved residue(s) required for the propagation of feature annotation.</text>
</comment>
<keyword evidence="4 8" id="KW-0378">Hydrolase</keyword>
<dbReference type="InterPro" id="IPR024079">
    <property type="entry name" value="MetalloPept_cat_dom_sf"/>
</dbReference>
<evidence type="ECO:0000256" key="6">
    <source>
        <dbReference type="ARBA" id="ARBA00023049"/>
    </source>
</evidence>
<dbReference type="InterPro" id="IPR003582">
    <property type="entry name" value="ShKT_dom"/>
</dbReference>
<dbReference type="SMART" id="SM00235">
    <property type="entry name" value="ZnMc"/>
    <property type="match status" value="1"/>
</dbReference>
<evidence type="ECO:0000256" key="1">
    <source>
        <dbReference type="ARBA" id="ARBA00002657"/>
    </source>
</evidence>
<dbReference type="InterPro" id="IPR001506">
    <property type="entry name" value="Peptidase_M12A"/>
</dbReference>
<keyword evidence="3 8" id="KW-0479">Metal-binding</keyword>
<comment type="function">
    <text evidence="1">Metalloprotease.</text>
</comment>
<feature type="disulfide bond" evidence="7">
    <location>
        <begin position="315"/>
        <end position="349"/>
    </location>
</feature>
<feature type="chain" id="PRO_5044988535" description="Metalloendopeptidase" evidence="9">
    <location>
        <begin position="25"/>
        <end position="433"/>
    </location>
</feature>
<feature type="domain" description="ShKT" evidence="10">
    <location>
        <begin position="280"/>
        <end position="311"/>
    </location>
</feature>
<dbReference type="Gene3D" id="3.40.390.10">
    <property type="entry name" value="Collagenase (Catalytic Domain)"/>
    <property type="match status" value="1"/>
</dbReference>
<feature type="signal peptide" evidence="9">
    <location>
        <begin position="1"/>
        <end position="24"/>
    </location>
</feature>
<reference evidence="13" key="1">
    <citation type="submission" date="2025-08" db="UniProtKB">
        <authorList>
            <consortium name="RefSeq"/>
        </authorList>
    </citation>
    <scope>IDENTIFICATION</scope>
    <source>
        <tissue evidence="13">Testes</tissue>
    </source>
</reference>
<dbReference type="InterPro" id="IPR006026">
    <property type="entry name" value="Peptidase_Metallo"/>
</dbReference>
<dbReference type="Pfam" id="PF01549">
    <property type="entry name" value="ShK"/>
    <property type="match status" value="4"/>
</dbReference>
<keyword evidence="2 8" id="KW-0645">Protease</keyword>
<dbReference type="Proteomes" id="UP000694865">
    <property type="component" value="Unplaced"/>
</dbReference>
<keyword evidence="9" id="KW-0732">Signal</keyword>
<organism evidence="12 13">
    <name type="scientific">Saccoglossus kowalevskii</name>
    <name type="common">Acorn worm</name>
    <dbReference type="NCBI Taxonomy" id="10224"/>
    <lineage>
        <taxon>Eukaryota</taxon>
        <taxon>Metazoa</taxon>
        <taxon>Hemichordata</taxon>
        <taxon>Enteropneusta</taxon>
        <taxon>Harrimaniidae</taxon>
        <taxon>Saccoglossus</taxon>
    </lineage>
</organism>
<name>A0ABM0MIF2_SACKO</name>
<dbReference type="PRINTS" id="PR00480">
    <property type="entry name" value="ASTACIN"/>
</dbReference>
<feature type="disulfide bond" evidence="7">
    <location>
        <begin position="399"/>
        <end position="433"/>
    </location>
</feature>
<evidence type="ECO:0000259" key="10">
    <source>
        <dbReference type="PROSITE" id="PS51670"/>
    </source>
</evidence>
<comment type="cofactor">
    <cofactor evidence="8 9">
        <name>Zn(2+)</name>
        <dbReference type="ChEBI" id="CHEBI:29105"/>
    </cofactor>
    <text evidence="8 9">Binds 1 zinc ion per subunit.</text>
</comment>
<keyword evidence="7" id="KW-1015">Disulfide bond</keyword>
<dbReference type="SUPFAM" id="SSF55486">
    <property type="entry name" value="Metalloproteases ('zincins'), catalytic domain"/>
    <property type="match status" value="1"/>
</dbReference>
<accession>A0ABM0MIF2</accession>
<evidence type="ECO:0000256" key="7">
    <source>
        <dbReference type="PROSITE-ProRule" id="PRU01005"/>
    </source>
</evidence>
<evidence type="ECO:0000256" key="9">
    <source>
        <dbReference type="RuleBase" id="RU361183"/>
    </source>
</evidence>
<evidence type="ECO:0000256" key="3">
    <source>
        <dbReference type="ARBA" id="ARBA00022723"/>
    </source>
</evidence>
<feature type="domain" description="ShKT" evidence="10">
    <location>
        <begin position="399"/>
        <end position="433"/>
    </location>
</feature>
<dbReference type="InterPro" id="IPR034035">
    <property type="entry name" value="Astacin-like_dom"/>
</dbReference>
<keyword evidence="12" id="KW-1185">Reference proteome</keyword>
<dbReference type="SMART" id="SM00254">
    <property type="entry name" value="ShKT"/>
    <property type="match status" value="4"/>
</dbReference>
<dbReference type="RefSeq" id="XP_006819793.1">
    <property type="nucleotide sequence ID" value="XM_006819730.1"/>
</dbReference>
<evidence type="ECO:0000313" key="12">
    <source>
        <dbReference type="Proteomes" id="UP000694865"/>
    </source>
</evidence>
<evidence type="ECO:0000256" key="2">
    <source>
        <dbReference type="ARBA" id="ARBA00022670"/>
    </source>
</evidence>
<dbReference type="PROSITE" id="PS51864">
    <property type="entry name" value="ASTACIN"/>
    <property type="match status" value="1"/>
</dbReference>
<evidence type="ECO:0000259" key="11">
    <source>
        <dbReference type="PROSITE" id="PS51864"/>
    </source>
</evidence>
<evidence type="ECO:0000256" key="4">
    <source>
        <dbReference type="ARBA" id="ARBA00022801"/>
    </source>
</evidence>
<feature type="binding site" evidence="8">
    <location>
        <position position="197"/>
    </location>
    <ligand>
        <name>Zn(2+)</name>
        <dbReference type="ChEBI" id="CHEBI:29105"/>
        <note>catalytic</note>
    </ligand>
</feature>
<evidence type="ECO:0000256" key="5">
    <source>
        <dbReference type="ARBA" id="ARBA00022833"/>
    </source>
</evidence>
<feature type="binding site" evidence="8">
    <location>
        <position position="207"/>
    </location>
    <ligand>
        <name>Zn(2+)</name>
        <dbReference type="ChEBI" id="CHEBI:29105"/>
        <note>catalytic</note>
    </ligand>
</feature>
<sequence>MFETVKFGIVVFVTVCWCIKHGICVPIAEPDGGDADEDEFAHLPEILRKRSTPTNSPEALANFGINEDDAMEYVFKANEDIIRSNSDLNGVMLEGDIYLGPRAHHNALKDVDKLWPGGIIYYTIDKYYDKDANQRIQAAIGHFEELTCIEFRKREDERNYIHFVPLQGCWSSVGRDGGKQEISLGFGCTEHLGTIMHEMMHAMGFYHEQSRTDRDKYVTIVWENIFPKMEENFEKYGHQTIDDLGSPYDYTSIMHYPKDAFSKNDGDTIIPKKNDAEIECKDDNKLCSTWANKCDRDPWMQTKCKKTCNLCTEDCVDTNERCASWAADGECQANPTYMLENCKQSCAECPSSVVPADCIDHNDMCDDWARRGECVKNPNYMHSSCKRSCGKCSAYTKVCLDENELCGWWASDDECRNNPGYMNVNCKKSCNQC</sequence>
<dbReference type="EC" id="3.4.24.-" evidence="9"/>
<feature type="domain" description="ShKT" evidence="10">
    <location>
        <begin position="315"/>
        <end position="349"/>
    </location>
</feature>
<dbReference type="PANTHER" id="PTHR10127">
    <property type="entry name" value="DISCOIDIN, CUB, EGF, LAMININ , AND ZINC METALLOPROTEASE DOMAIN CONTAINING"/>
    <property type="match status" value="1"/>
</dbReference>
<feature type="domain" description="Peptidase M12A" evidence="11">
    <location>
        <begin position="106"/>
        <end position="316"/>
    </location>
</feature>
<feature type="domain" description="ShKT" evidence="10">
    <location>
        <begin position="358"/>
        <end position="392"/>
    </location>
</feature>
<evidence type="ECO:0000256" key="8">
    <source>
        <dbReference type="PROSITE-ProRule" id="PRU01211"/>
    </source>
</evidence>
<evidence type="ECO:0000313" key="13">
    <source>
        <dbReference type="RefSeq" id="XP_006819793.1"/>
    </source>
</evidence>
<feature type="active site" evidence="8">
    <location>
        <position position="198"/>
    </location>
</feature>
<proteinExistence type="predicted"/>
<dbReference type="GeneID" id="100367275"/>
<feature type="disulfide bond" evidence="7">
    <location>
        <begin position="358"/>
        <end position="392"/>
    </location>
</feature>
<dbReference type="PROSITE" id="PS51670">
    <property type="entry name" value="SHKT"/>
    <property type="match status" value="4"/>
</dbReference>
<keyword evidence="5 8" id="KW-0862">Zinc</keyword>
<dbReference type="PANTHER" id="PTHR10127:SF780">
    <property type="entry name" value="METALLOENDOPEPTIDASE"/>
    <property type="match status" value="1"/>
</dbReference>
<dbReference type="CDD" id="cd04280">
    <property type="entry name" value="ZnMc_astacin_like"/>
    <property type="match status" value="1"/>
</dbReference>
<gene>
    <name evidence="13" type="primary">LOC100367275</name>
</gene>
<keyword evidence="6 8" id="KW-0482">Metalloprotease</keyword>
<feature type="binding site" evidence="8">
    <location>
        <position position="201"/>
    </location>
    <ligand>
        <name>Zn(2+)</name>
        <dbReference type="ChEBI" id="CHEBI:29105"/>
        <note>catalytic</note>
    </ligand>
</feature>
<protein>
    <recommendedName>
        <fullName evidence="9">Metalloendopeptidase</fullName>
        <ecNumber evidence="9">3.4.24.-</ecNumber>
    </recommendedName>
</protein>